<dbReference type="STRING" id="631454.N177_0433"/>
<organism evidence="2 3">
    <name type="scientific">Lutibaculum baratangense AMV1</name>
    <dbReference type="NCBI Taxonomy" id="631454"/>
    <lineage>
        <taxon>Bacteria</taxon>
        <taxon>Pseudomonadati</taxon>
        <taxon>Pseudomonadota</taxon>
        <taxon>Alphaproteobacteria</taxon>
        <taxon>Hyphomicrobiales</taxon>
        <taxon>Tepidamorphaceae</taxon>
        <taxon>Lutibaculum</taxon>
    </lineage>
</organism>
<sequence length="78" mass="8018">MTGHHAEQTKMAKDRKPQKRPEGGAGDGPPGKEGRKTKNVPPAGPHADPRLQNPDATPGTGALPSVGEDEDPNMGSTG</sequence>
<accession>V4R4Y2</accession>
<feature type="region of interest" description="Disordered" evidence="1">
    <location>
        <begin position="1"/>
        <end position="78"/>
    </location>
</feature>
<keyword evidence="3" id="KW-1185">Reference proteome</keyword>
<evidence type="ECO:0000256" key="1">
    <source>
        <dbReference type="SAM" id="MobiDB-lite"/>
    </source>
</evidence>
<protein>
    <submittedName>
        <fullName evidence="2">Uncharacterized protein</fullName>
    </submittedName>
</protein>
<name>V4R4Y2_9HYPH</name>
<dbReference type="Proteomes" id="UP000017819">
    <property type="component" value="Unassembled WGS sequence"/>
</dbReference>
<feature type="compositionally biased region" description="Basic and acidic residues" evidence="1">
    <location>
        <begin position="1"/>
        <end position="22"/>
    </location>
</feature>
<evidence type="ECO:0000313" key="2">
    <source>
        <dbReference type="EMBL" id="ESR27007.1"/>
    </source>
</evidence>
<dbReference type="AlphaFoldDB" id="V4R4Y2"/>
<reference evidence="2 3" key="1">
    <citation type="journal article" date="2014" name="Genome Announc.">
        <title>Draft Genome Sequence of Lutibaculum baratangense Strain AMV1T, Isolated from a Mud Volcano in Andamans, India.</title>
        <authorList>
            <person name="Singh A."/>
            <person name="Sreenivas A."/>
            <person name="Sathyanarayana Reddy G."/>
            <person name="Pinnaka A.K."/>
            <person name="Shivaji S."/>
        </authorList>
    </citation>
    <scope>NUCLEOTIDE SEQUENCE [LARGE SCALE GENOMIC DNA]</scope>
    <source>
        <strain evidence="2 3">AMV1</strain>
    </source>
</reference>
<gene>
    <name evidence="2" type="ORF">N177_0433</name>
</gene>
<comment type="caution">
    <text evidence="2">The sequence shown here is derived from an EMBL/GenBank/DDBJ whole genome shotgun (WGS) entry which is preliminary data.</text>
</comment>
<evidence type="ECO:0000313" key="3">
    <source>
        <dbReference type="Proteomes" id="UP000017819"/>
    </source>
</evidence>
<proteinExistence type="predicted"/>
<dbReference type="EMBL" id="AWXZ01000012">
    <property type="protein sequence ID" value="ESR27007.1"/>
    <property type="molecule type" value="Genomic_DNA"/>
</dbReference>